<dbReference type="SMART" id="SM00922">
    <property type="entry name" value="MR_MLE"/>
    <property type="match status" value="1"/>
</dbReference>
<dbReference type="GO" id="GO:0009063">
    <property type="term" value="P:amino acid catabolic process"/>
    <property type="evidence" value="ECO:0007669"/>
    <property type="project" value="InterPro"/>
</dbReference>
<dbReference type="PROSITE" id="PS00909">
    <property type="entry name" value="MR_MLE_2"/>
    <property type="match status" value="1"/>
</dbReference>
<dbReference type="RefSeq" id="WP_060858137.1">
    <property type="nucleotide sequence ID" value="NZ_FCOC02000021.1"/>
</dbReference>
<dbReference type="InterPro" id="IPR018110">
    <property type="entry name" value="Mandel_Rmase/mucon_lact_enz_CS"/>
</dbReference>
<dbReference type="GO" id="GO:0046872">
    <property type="term" value="F:metal ion binding"/>
    <property type="evidence" value="ECO:0007669"/>
    <property type="project" value="UniProtKB-KW"/>
</dbReference>
<dbReference type="GO" id="GO:0016853">
    <property type="term" value="F:isomerase activity"/>
    <property type="evidence" value="ECO:0007669"/>
    <property type="project" value="UniProtKB-KW"/>
</dbReference>
<dbReference type="InterPro" id="IPR036849">
    <property type="entry name" value="Enolase-like_C_sf"/>
</dbReference>
<keyword evidence="1" id="KW-0479">Metal-binding</keyword>
<sequence length="362" mass="38635">MKATLHRASLHYGDGLVLHTASSGSVGYLDALYLRLVNDDKTGVGETRINIAYLNGLEAANVLDDARSALARIDWTLGAQALLEDARDWRINHCAPVRMMIDSALCDLRAQQLGVSVAALFNAHAAGPQTWRSNQTLFWSSDETMLARATGYLARGFSELKLRVGIGAFEDDLRRIDLLRERFGQRVTLSIDANGQWQSADCPARFDALAERGIEYVEQPIAAGDWTTLRALAQSSPLTLMLDESLQSPADIDALIALSGLPVAAHLKLVKLGGMTATIDAARKLTAAGIPLMIGQMNEGAAATAAALHVSIATAPRWAELYGADGLLDDPVSGLSYQEGNVGVTGRTGLGVAFNANLAQLI</sequence>
<accession>A0A158HXP9</accession>
<keyword evidence="3" id="KW-0413">Isomerase</keyword>
<evidence type="ECO:0000313" key="3">
    <source>
        <dbReference type="EMBL" id="SAL48490.1"/>
    </source>
</evidence>
<proteinExistence type="predicted"/>
<reference evidence="3 4" key="1">
    <citation type="submission" date="2016-01" db="EMBL/GenBank/DDBJ databases">
        <authorList>
            <person name="Oliw E.H."/>
        </authorList>
    </citation>
    <scope>NUCLEOTIDE SEQUENCE [LARGE SCALE GENOMIC DNA]</scope>
    <source>
        <strain evidence="3">LMG 22029</strain>
    </source>
</reference>
<dbReference type="PANTHER" id="PTHR48073">
    <property type="entry name" value="O-SUCCINYLBENZOATE SYNTHASE-RELATED"/>
    <property type="match status" value="1"/>
</dbReference>
<dbReference type="InterPro" id="IPR029065">
    <property type="entry name" value="Enolase_C-like"/>
</dbReference>
<dbReference type="Proteomes" id="UP000054893">
    <property type="component" value="Unassembled WGS sequence"/>
</dbReference>
<evidence type="ECO:0000259" key="2">
    <source>
        <dbReference type="SMART" id="SM00922"/>
    </source>
</evidence>
<dbReference type="InterPro" id="IPR029017">
    <property type="entry name" value="Enolase-like_N"/>
</dbReference>
<protein>
    <submittedName>
        <fullName evidence="3">Muconate and chloromuconate cycloisomerase</fullName>
    </submittedName>
</protein>
<dbReference type="PANTHER" id="PTHR48073:SF2">
    <property type="entry name" value="O-SUCCINYLBENZOATE SYNTHASE"/>
    <property type="match status" value="1"/>
</dbReference>
<dbReference type="SUPFAM" id="SSF51604">
    <property type="entry name" value="Enolase C-terminal domain-like"/>
    <property type="match status" value="1"/>
</dbReference>
<name>A0A158HXP9_CABSO</name>
<dbReference type="SUPFAM" id="SSF54826">
    <property type="entry name" value="Enolase N-terminal domain-like"/>
    <property type="match status" value="1"/>
</dbReference>
<dbReference type="Gene3D" id="3.20.20.120">
    <property type="entry name" value="Enolase-like C-terminal domain"/>
    <property type="match status" value="1"/>
</dbReference>
<evidence type="ECO:0000256" key="1">
    <source>
        <dbReference type="ARBA" id="ARBA00022723"/>
    </source>
</evidence>
<feature type="domain" description="Mandelate racemase/muconate lactonizing enzyme C-terminal" evidence="2">
    <location>
        <begin position="142"/>
        <end position="239"/>
    </location>
</feature>
<dbReference type="AlphaFoldDB" id="A0A158HXP9"/>
<dbReference type="EMBL" id="FCOC02000021">
    <property type="protein sequence ID" value="SAL48490.1"/>
    <property type="molecule type" value="Genomic_DNA"/>
</dbReference>
<dbReference type="OrthoDB" id="8609034at2"/>
<dbReference type="Gene3D" id="3.30.390.10">
    <property type="entry name" value="Enolase-like, N-terminal domain"/>
    <property type="match status" value="1"/>
</dbReference>
<dbReference type="SFLD" id="SFLDS00001">
    <property type="entry name" value="Enolase"/>
    <property type="match status" value="1"/>
</dbReference>
<dbReference type="InterPro" id="IPR013342">
    <property type="entry name" value="Mandelate_racemase_C"/>
</dbReference>
<dbReference type="Pfam" id="PF13378">
    <property type="entry name" value="MR_MLE_C"/>
    <property type="match status" value="1"/>
</dbReference>
<evidence type="ECO:0000313" key="4">
    <source>
        <dbReference type="Proteomes" id="UP000054893"/>
    </source>
</evidence>
<organism evidence="3 4">
    <name type="scientific">Caballeronia sordidicola</name>
    <name type="common">Burkholderia sordidicola</name>
    <dbReference type="NCBI Taxonomy" id="196367"/>
    <lineage>
        <taxon>Bacteria</taxon>
        <taxon>Pseudomonadati</taxon>
        <taxon>Pseudomonadota</taxon>
        <taxon>Betaproteobacteria</taxon>
        <taxon>Burkholderiales</taxon>
        <taxon>Burkholderiaceae</taxon>
        <taxon>Caballeronia</taxon>
    </lineage>
</organism>
<gene>
    <name evidence="3" type="ORF">AWB64_05098</name>
</gene>